<protein>
    <submittedName>
        <fullName evidence="2 3">Uncharacterized protein</fullName>
    </submittedName>
</protein>
<dbReference type="HOGENOM" id="CLU_2210223_0_0_1"/>
<dbReference type="AlphaFoldDB" id="J3NX23"/>
<feature type="compositionally biased region" description="Polar residues" evidence="1">
    <location>
        <begin position="69"/>
        <end position="78"/>
    </location>
</feature>
<dbReference type="Proteomes" id="UP000006039">
    <property type="component" value="Unassembled WGS sequence"/>
</dbReference>
<reference evidence="2" key="2">
    <citation type="submission" date="2010-07" db="EMBL/GenBank/DDBJ databases">
        <authorList>
            <consortium name="The Broad Institute Genome Sequencing Platform"/>
            <consortium name="Broad Institute Genome Sequencing Center for Infectious Disease"/>
            <person name="Ma L.-J."/>
            <person name="Dead R."/>
            <person name="Young S."/>
            <person name="Zeng Q."/>
            <person name="Koehrsen M."/>
            <person name="Alvarado L."/>
            <person name="Berlin A."/>
            <person name="Chapman S.B."/>
            <person name="Chen Z."/>
            <person name="Freedman E."/>
            <person name="Gellesch M."/>
            <person name="Goldberg J."/>
            <person name="Griggs A."/>
            <person name="Gujja S."/>
            <person name="Heilman E.R."/>
            <person name="Heiman D."/>
            <person name="Hepburn T."/>
            <person name="Howarth C."/>
            <person name="Jen D."/>
            <person name="Larson L."/>
            <person name="Mehta T."/>
            <person name="Neiman D."/>
            <person name="Pearson M."/>
            <person name="Roberts A."/>
            <person name="Saif S."/>
            <person name="Shea T."/>
            <person name="Shenoy N."/>
            <person name="Sisk P."/>
            <person name="Stolte C."/>
            <person name="Sykes S."/>
            <person name="Walk T."/>
            <person name="White J."/>
            <person name="Yandava C."/>
            <person name="Haas B."/>
            <person name="Nusbaum C."/>
            <person name="Birren B."/>
        </authorList>
    </citation>
    <scope>NUCLEOTIDE SEQUENCE</scope>
    <source>
        <strain evidence="2">R3-111a-1</strain>
    </source>
</reference>
<feature type="region of interest" description="Disordered" evidence="1">
    <location>
        <begin position="15"/>
        <end position="107"/>
    </location>
</feature>
<evidence type="ECO:0000313" key="2">
    <source>
        <dbReference type="EMBL" id="EJT75905.1"/>
    </source>
</evidence>
<name>J3NX23_GAET3</name>
<reference evidence="3" key="5">
    <citation type="submission" date="2018-04" db="UniProtKB">
        <authorList>
            <consortium name="EnsemblFungi"/>
        </authorList>
    </citation>
    <scope>IDENTIFICATION</scope>
    <source>
        <strain evidence="3">R3-111a-1</strain>
    </source>
</reference>
<dbReference type="RefSeq" id="XP_009221905.1">
    <property type="nucleotide sequence ID" value="XM_009223641.1"/>
</dbReference>
<accession>J3NX23</accession>
<evidence type="ECO:0000256" key="1">
    <source>
        <dbReference type="SAM" id="MobiDB-lite"/>
    </source>
</evidence>
<reference evidence="2" key="3">
    <citation type="submission" date="2010-09" db="EMBL/GenBank/DDBJ databases">
        <title>Annotation of Gaeumannomyces graminis var. tritici R3-111a-1.</title>
        <authorList>
            <consortium name="The Broad Institute Genome Sequencing Platform"/>
            <person name="Ma L.-J."/>
            <person name="Dead R."/>
            <person name="Young S.K."/>
            <person name="Zeng Q."/>
            <person name="Gargeya S."/>
            <person name="Fitzgerald M."/>
            <person name="Haas B."/>
            <person name="Abouelleil A."/>
            <person name="Alvarado L."/>
            <person name="Arachchi H.M."/>
            <person name="Berlin A."/>
            <person name="Brown A."/>
            <person name="Chapman S.B."/>
            <person name="Chen Z."/>
            <person name="Dunbar C."/>
            <person name="Freedman E."/>
            <person name="Gearin G."/>
            <person name="Gellesch M."/>
            <person name="Goldberg J."/>
            <person name="Griggs A."/>
            <person name="Gujja S."/>
            <person name="Heiman D."/>
            <person name="Howarth C."/>
            <person name="Larson L."/>
            <person name="Lui A."/>
            <person name="MacDonald P.J.P."/>
            <person name="Mehta T."/>
            <person name="Montmayeur A."/>
            <person name="Murphy C."/>
            <person name="Neiman D."/>
            <person name="Pearson M."/>
            <person name="Priest M."/>
            <person name="Roberts A."/>
            <person name="Saif S."/>
            <person name="Shea T."/>
            <person name="Shenoy N."/>
            <person name="Sisk P."/>
            <person name="Stolte C."/>
            <person name="Sykes S."/>
            <person name="Yandava C."/>
            <person name="Wortman J."/>
            <person name="Nusbaum C."/>
            <person name="Birren B."/>
        </authorList>
    </citation>
    <scope>NUCLEOTIDE SEQUENCE</scope>
    <source>
        <strain evidence="2">R3-111a-1</strain>
    </source>
</reference>
<dbReference type="GeneID" id="20346289"/>
<dbReference type="VEuPathDB" id="FungiDB:GGTG_05831"/>
<proteinExistence type="predicted"/>
<reference evidence="3" key="4">
    <citation type="journal article" date="2015" name="G3 (Bethesda)">
        <title>Genome sequences of three phytopathogenic species of the Magnaporthaceae family of fungi.</title>
        <authorList>
            <person name="Okagaki L.H."/>
            <person name="Nunes C.C."/>
            <person name="Sailsbery J."/>
            <person name="Clay B."/>
            <person name="Brown D."/>
            <person name="John T."/>
            <person name="Oh Y."/>
            <person name="Young N."/>
            <person name="Fitzgerald M."/>
            <person name="Haas B.J."/>
            <person name="Zeng Q."/>
            <person name="Young S."/>
            <person name="Adiconis X."/>
            <person name="Fan L."/>
            <person name="Levin J.Z."/>
            <person name="Mitchell T.K."/>
            <person name="Okubara P.A."/>
            <person name="Farman M.L."/>
            <person name="Kohn L.M."/>
            <person name="Birren B."/>
            <person name="Ma L.-J."/>
            <person name="Dean R.A."/>
        </authorList>
    </citation>
    <scope>NUCLEOTIDE SEQUENCE</scope>
    <source>
        <strain evidence="3">R3-111a-1</strain>
    </source>
</reference>
<sequence length="107" mass="11596">MAVLARLAHIALAPRDVGQGAMNEFGTAMPSGRQPPRRRPFSESGAAEDKPSGHYYTPPSPAKPRVPSCTGTVISITARNEKKKHTTQNRLDRGGLIARPRTEPTRP</sequence>
<keyword evidence="4" id="KW-1185">Reference proteome</keyword>
<dbReference type="EMBL" id="GL385397">
    <property type="protein sequence ID" value="EJT75905.1"/>
    <property type="molecule type" value="Genomic_DNA"/>
</dbReference>
<dbReference type="EnsemblFungi" id="EJT75905">
    <property type="protein sequence ID" value="EJT75905"/>
    <property type="gene ID" value="GGTG_05831"/>
</dbReference>
<reference evidence="4" key="1">
    <citation type="submission" date="2010-07" db="EMBL/GenBank/DDBJ databases">
        <title>The genome sequence of Gaeumannomyces graminis var. tritici strain R3-111a-1.</title>
        <authorList>
            <consortium name="The Broad Institute Genome Sequencing Platform"/>
            <person name="Ma L.-J."/>
            <person name="Dead R."/>
            <person name="Young S."/>
            <person name="Zeng Q."/>
            <person name="Koehrsen M."/>
            <person name="Alvarado L."/>
            <person name="Berlin A."/>
            <person name="Chapman S.B."/>
            <person name="Chen Z."/>
            <person name="Freedman E."/>
            <person name="Gellesch M."/>
            <person name="Goldberg J."/>
            <person name="Griggs A."/>
            <person name="Gujja S."/>
            <person name="Heilman E.R."/>
            <person name="Heiman D."/>
            <person name="Hepburn T."/>
            <person name="Howarth C."/>
            <person name="Jen D."/>
            <person name="Larson L."/>
            <person name="Mehta T."/>
            <person name="Neiman D."/>
            <person name="Pearson M."/>
            <person name="Roberts A."/>
            <person name="Saif S."/>
            <person name="Shea T."/>
            <person name="Shenoy N."/>
            <person name="Sisk P."/>
            <person name="Stolte C."/>
            <person name="Sykes S."/>
            <person name="Walk T."/>
            <person name="White J."/>
            <person name="Yandava C."/>
            <person name="Haas B."/>
            <person name="Nusbaum C."/>
            <person name="Birren B."/>
        </authorList>
    </citation>
    <scope>NUCLEOTIDE SEQUENCE [LARGE SCALE GENOMIC DNA]</scope>
    <source>
        <strain evidence="4">R3-111a-1</strain>
    </source>
</reference>
<gene>
    <name evidence="3" type="primary">20346289</name>
    <name evidence="2" type="ORF">GGTG_05831</name>
</gene>
<organism evidence="2">
    <name type="scientific">Gaeumannomyces tritici (strain R3-111a-1)</name>
    <name type="common">Wheat and barley take-all root rot fungus</name>
    <name type="synonym">Gaeumannomyces graminis var. tritici</name>
    <dbReference type="NCBI Taxonomy" id="644352"/>
    <lineage>
        <taxon>Eukaryota</taxon>
        <taxon>Fungi</taxon>
        <taxon>Dikarya</taxon>
        <taxon>Ascomycota</taxon>
        <taxon>Pezizomycotina</taxon>
        <taxon>Sordariomycetes</taxon>
        <taxon>Sordariomycetidae</taxon>
        <taxon>Magnaporthales</taxon>
        <taxon>Magnaporthaceae</taxon>
        <taxon>Gaeumannomyces</taxon>
    </lineage>
</organism>
<evidence type="ECO:0000313" key="3">
    <source>
        <dbReference type="EnsemblFungi" id="EJT75905"/>
    </source>
</evidence>
<evidence type="ECO:0000313" key="4">
    <source>
        <dbReference type="Proteomes" id="UP000006039"/>
    </source>
</evidence>